<name>A0A1I6RAG1_9SPHI</name>
<dbReference type="Proteomes" id="UP000198785">
    <property type="component" value="Unassembled WGS sequence"/>
</dbReference>
<reference evidence="1 2" key="1">
    <citation type="submission" date="2016-10" db="EMBL/GenBank/DDBJ databases">
        <authorList>
            <person name="de Groot N.N."/>
        </authorList>
    </citation>
    <scope>NUCLEOTIDE SEQUENCE [LARGE SCALE GENOMIC DNA]</scope>
    <source>
        <strain evidence="1 2">DSM 22789</strain>
    </source>
</reference>
<dbReference type="EMBL" id="FOZZ01000003">
    <property type="protein sequence ID" value="SFS61654.1"/>
    <property type="molecule type" value="Genomic_DNA"/>
</dbReference>
<sequence>MSAKEFDVSTKQFDAPAKQYITSATLLLASNKQSGESTP</sequence>
<dbReference type="AlphaFoldDB" id="A0A1I6RAG1"/>
<accession>A0A1I6RAG1</accession>
<keyword evidence="2" id="KW-1185">Reference proteome</keyword>
<evidence type="ECO:0000313" key="1">
    <source>
        <dbReference type="EMBL" id="SFS61654.1"/>
    </source>
</evidence>
<organism evidence="1 2">
    <name type="scientific">Sphingobacterium wenxiniae</name>
    <dbReference type="NCBI Taxonomy" id="683125"/>
    <lineage>
        <taxon>Bacteria</taxon>
        <taxon>Pseudomonadati</taxon>
        <taxon>Bacteroidota</taxon>
        <taxon>Sphingobacteriia</taxon>
        <taxon>Sphingobacteriales</taxon>
        <taxon>Sphingobacteriaceae</taxon>
        <taxon>Sphingobacterium</taxon>
    </lineage>
</organism>
<gene>
    <name evidence="1" type="ORF">SAMN05660206_103269</name>
</gene>
<proteinExistence type="predicted"/>
<evidence type="ECO:0000313" key="2">
    <source>
        <dbReference type="Proteomes" id="UP000198785"/>
    </source>
</evidence>
<protein>
    <submittedName>
        <fullName evidence="1">Uncharacterized protein</fullName>
    </submittedName>
</protein>